<accession>A0A8J2VMM8</accession>
<evidence type="ECO:0000259" key="8">
    <source>
        <dbReference type="Pfam" id="PF07730"/>
    </source>
</evidence>
<evidence type="ECO:0000256" key="2">
    <source>
        <dbReference type="ARBA" id="ARBA00012438"/>
    </source>
</evidence>
<dbReference type="InterPro" id="IPR011712">
    <property type="entry name" value="Sig_transdc_His_kin_sub3_dim/P"/>
</dbReference>
<evidence type="ECO:0000256" key="5">
    <source>
        <dbReference type="ARBA" id="ARBA00023012"/>
    </source>
</evidence>
<evidence type="ECO:0000256" key="3">
    <source>
        <dbReference type="ARBA" id="ARBA00022679"/>
    </source>
</evidence>
<dbReference type="CDD" id="cd16917">
    <property type="entry name" value="HATPase_UhpB-NarQ-NarX-like"/>
    <property type="match status" value="1"/>
</dbReference>
<dbReference type="Pfam" id="PF02518">
    <property type="entry name" value="HATPase_c"/>
    <property type="match status" value="1"/>
</dbReference>
<dbReference type="EMBL" id="BMIR01000002">
    <property type="protein sequence ID" value="GGE31685.1"/>
    <property type="molecule type" value="Genomic_DNA"/>
</dbReference>
<keyword evidence="6" id="KW-0472">Membrane</keyword>
<dbReference type="PANTHER" id="PTHR24421">
    <property type="entry name" value="NITRATE/NITRITE SENSOR PROTEIN NARX-RELATED"/>
    <property type="match status" value="1"/>
</dbReference>
<keyword evidence="6" id="KW-1133">Transmembrane helix</keyword>
<sequence>MRQWFHIIPKNTGLSAFVWIIFCILPFYLIRRSSTLTDIGFGILLISLFFIAYRLSFTAKSKWVYLSVSLEMAISIFTTLHFGYVYLALFLAFFIGKVQHKGGFFALYILHLVTTIAAITMGFFLETHLLTTQLPFVIITVIGIILLPFNMYNRMNREKLENQLEYANKKISKLSVLEERQRIARDLHDTLGQKLSLIRLKSDLAEKLMEITPAEAKKEIREINQTARTALKEVREMVSDMRGAKLENEVVRIGQILKAAQIEWTLTGASKLENIPLLVENVLCMCLKEAITNVVKHSQATWCVVEMNQTSSEFTIDVRDNGVGVLEPLASLKGHGLRGIEERLEFVNGTLEVLSAEETVLHIRVPKVLQPKEQEEIL</sequence>
<dbReference type="PANTHER" id="PTHR24421:SF63">
    <property type="entry name" value="SENSOR HISTIDINE KINASE DESK"/>
    <property type="match status" value="1"/>
</dbReference>
<dbReference type="EC" id="2.7.13.3" evidence="2"/>
<keyword evidence="4 10" id="KW-0418">Kinase</keyword>
<dbReference type="Proteomes" id="UP000628775">
    <property type="component" value="Unassembled WGS sequence"/>
</dbReference>
<feature type="transmembrane region" description="Helical" evidence="6">
    <location>
        <begin position="130"/>
        <end position="149"/>
    </location>
</feature>
<proteinExistence type="predicted"/>
<keyword evidence="5" id="KW-0902">Two-component regulatory system</keyword>
<evidence type="ECO:0000256" key="4">
    <source>
        <dbReference type="ARBA" id="ARBA00022777"/>
    </source>
</evidence>
<evidence type="ECO:0000259" key="9">
    <source>
        <dbReference type="Pfam" id="PF23540"/>
    </source>
</evidence>
<name>A0A8J2VMM8_9BACL</name>
<keyword evidence="6" id="KW-0812">Transmembrane</keyword>
<dbReference type="InterPro" id="IPR036890">
    <property type="entry name" value="HATPase_C_sf"/>
</dbReference>
<dbReference type="Gene3D" id="1.20.5.1930">
    <property type="match status" value="1"/>
</dbReference>
<comment type="caution">
    <text evidence="10">The sequence shown here is derived from an EMBL/GenBank/DDBJ whole genome shotgun (WGS) entry which is preliminary data.</text>
</comment>
<dbReference type="GO" id="GO:0046983">
    <property type="term" value="F:protein dimerization activity"/>
    <property type="evidence" value="ECO:0007669"/>
    <property type="project" value="InterPro"/>
</dbReference>
<feature type="domain" description="Histidine kinase/HSP90-like ATPase" evidence="7">
    <location>
        <begin position="283"/>
        <end position="367"/>
    </location>
</feature>
<feature type="domain" description="DesK/YvfT N-terminal" evidence="9">
    <location>
        <begin position="1"/>
        <end position="150"/>
    </location>
</feature>
<dbReference type="InterPro" id="IPR050482">
    <property type="entry name" value="Sensor_HK_TwoCompSys"/>
</dbReference>
<evidence type="ECO:0000313" key="10">
    <source>
        <dbReference type="EMBL" id="GGE31685.1"/>
    </source>
</evidence>
<dbReference type="GO" id="GO:0000155">
    <property type="term" value="F:phosphorelay sensor kinase activity"/>
    <property type="evidence" value="ECO:0007669"/>
    <property type="project" value="InterPro"/>
</dbReference>
<feature type="transmembrane region" description="Helical" evidence="6">
    <location>
        <begin position="36"/>
        <end position="53"/>
    </location>
</feature>
<evidence type="ECO:0000259" key="7">
    <source>
        <dbReference type="Pfam" id="PF02518"/>
    </source>
</evidence>
<organism evidence="10 11">
    <name type="scientific">Pullulanibacillus camelliae</name>
    <dbReference type="NCBI Taxonomy" id="1707096"/>
    <lineage>
        <taxon>Bacteria</taxon>
        <taxon>Bacillati</taxon>
        <taxon>Bacillota</taxon>
        <taxon>Bacilli</taxon>
        <taxon>Bacillales</taxon>
        <taxon>Sporolactobacillaceae</taxon>
        <taxon>Pullulanibacillus</taxon>
    </lineage>
</organism>
<dbReference type="SUPFAM" id="SSF55874">
    <property type="entry name" value="ATPase domain of HSP90 chaperone/DNA topoisomerase II/histidine kinase"/>
    <property type="match status" value="1"/>
</dbReference>
<feature type="transmembrane region" description="Helical" evidence="6">
    <location>
        <begin position="102"/>
        <end position="124"/>
    </location>
</feature>
<dbReference type="RefSeq" id="WP_188689466.1">
    <property type="nucleotide sequence ID" value="NZ_BMIR01000002.1"/>
</dbReference>
<dbReference type="InterPro" id="IPR056374">
    <property type="entry name" value="DesK/YvfT_N"/>
</dbReference>
<dbReference type="GO" id="GO:0016020">
    <property type="term" value="C:membrane"/>
    <property type="evidence" value="ECO:0007669"/>
    <property type="project" value="InterPro"/>
</dbReference>
<dbReference type="Gene3D" id="3.30.565.10">
    <property type="entry name" value="Histidine kinase-like ATPase, C-terminal domain"/>
    <property type="match status" value="1"/>
</dbReference>
<dbReference type="Pfam" id="PF23540">
    <property type="entry name" value="DesK_N"/>
    <property type="match status" value="1"/>
</dbReference>
<reference evidence="10" key="2">
    <citation type="submission" date="2020-09" db="EMBL/GenBank/DDBJ databases">
        <authorList>
            <person name="Sun Q."/>
            <person name="Zhou Y."/>
        </authorList>
    </citation>
    <scope>NUCLEOTIDE SEQUENCE</scope>
    <source>
        <strain evidence="10">CGMCC 1.15371</strain>
    </source>
</reference>
<evidence type="ECO:0000313" key="11">
    <source>
        <dbReference type="Proteomes" id="UP000628775"/>
    </source>
</evidence>
<evidence type="ECO:0000256" key="1">
    <source>
        <dbReference type="ARBA" id="ARBA00000085"/>
    </source>
</evidence>
<feature type="domain" description="Signal transduction histidine kinase subgroup 3 dimerisation and phosphoacceptor" evidence="8">
    <location>
        <begin position="179"/>
        <end position="244"/>
    </location>
</feature>
<feature type="transmembrane region" description="Helical" evidence="6">
    <location>
        <begin position="73"/>
        <end position="95"/>
    </location>
</feature>
<dbReference type="InterPro" id="IPR003594">
    <property type="entry name" value="HATPase_dom"/>
</dbReference>
<gene>
    <name evidence="10" type="primary">desK</name>
    <name evidence="10" type="ORF">GCM10011391_07930</name>
</gene>
<feature type="transmembrane region" description="Helical" evidence="6">
    <location>
        <begin position="12"/>
        <end position="29"/>
    </location>
</feature>
<protein>
    <recommendedName>
        <fullName evidence="2">histidine kinase</fullName>
        <ecNumber evidence="2">2.7.13.3</ecNumber>
    </recommendedName>
</protein>
<comment type="catalytic activity">
    <reaction evidence="1">
        <text>ATP + protein L-histidine = ADP + protein N-phospho-L-histidine.</text>
        <dbReference type="EC" id="2.7.13.3"/>
    </reaction>
</comment>
<evidence type="ECO:0000256" key="6">
    <source>
        <dbReference type="SAM" id="Phobius"/>
    </source>
</evidence>
<dbReference type="Pfam" id="PF07730">
    <property type="entry name" value="HisKA_3"/>
    <property type="match status" value="1"/>
</dbReference>
<dbReference type="AlphaFoldDB" id="A0A8J2VMM8"/>
<reference evidence="10" key="1">
    <citation type="journal article" date="2014" name="Int. J. Syst. Evol. Microbiol.">
        <title>Complete genome sequence of Corynebacterium casei LMG S-19264T (=DSM 44701T), isolated from a smear-ripened cheese.</title>
        <authorList>
            <consortium name="US DOE Joint Genome Institute (JGI-PGF)"/>
            <person name="Walter F."/>
            <person name="Albersmeier A."/>
            <person name="Kalinowski J."/>
            <person name="Ruckert C."/>
        </authorList>
    </citation>
    <scope>NUCLEOTIDE SEQUENCE</scope>
    <source>
        <strain evidence="10">CGMCC 1.15371</strain>
    </source>
</reference>
<keyword evidence="3" id="KW-0808">Transferase</keyword>
<keyword evidence="11" id="KW-1185">Reference proteome</keyword>